<keyword evidence="2" id="KW-0472">Membrane</keyword>
<accession>A0A8J3EM90</accession>
<proteinExistence type="predicted"/>
<dbReference type="AlphaFoldDB" id="A0A8J3EM90"/>
<name>A0A8J3EM90_9BACL</name>
<reference evidence="3" key="2">
    <citation type="submission" date="2020-09" db="EMBL/GenBank/DDBJ databases">
        <authorList>
            <person name="Sun Q."/>
            <person name="Zhou Y."/>
        </authorList>
    </citation>
    <scope>NUCLEOTIDE SEQUENCE</scope>
    <source>
        <strain evidence="3">CGMCC 1.12777</strain>
    </source>
</reference>
<comment type="caution">
    <text evidence="3">The sequence shown here is derived from an EMBL/GenBank/DDBJ whole genome shotgun (WGS) entry which is preliminary data.</text>
</comment>
<gene>
    <name evidence="3" type="ORF">GCM10007096_14750</name>
</gene>
<evidence type="ECO:0000313" key="4">
    <source>
        <dbReference type="Proteomes" id="UP000656813"/>
    </source>
</evidence>
<feature type="transmembrane region" description="Helical" evidence="2">
    <location>
        <begin position="7"/>
        <end position="27"/>
    </location>
</feature>
<keyword evidence="4" id="KW-1185">Reference proteome</keyword>
<sequence>MNVKKSWTIIFYLILSFGAIGLLSMLISNPVSLVKNLLIIAVVAGVIYFIYRLYLRKSPKDYARYRRAVKQTKKRAKDKERSPSRPAHLQVIQSQSVRKTTPVTKSHKRATNHLTVIDGKKRRRKKLFFLE</sequence>
<evidence type="ECO:0000256" key="2">
    <source>
        <dbReference type="SAM" id="Phobius"/>
    </source>
</evidence>
<dbReference type="NCBIfam" id="NF041554">
    <property type="entry name" value="SA1362_fam"/>
    <property type="match status" value="1"/>
</dbReference>
<keyword evidence="2" id="KW-1133">Transmembrane helix</keyword>
<feature type="transmembrane region" description="Helical" evidence="2">
    <location>
        <begin position="33"/>
        <end position="54"/>
    </location>
</feature>
<evidence type="ECO:0000313" key="3">
    <source>
        <dbReference type="EMBL" id="GGH79594.1"/>
    </source>
</evidence>
<dbReference type="InterPro" id="IPR048110">
    <property type="entry name" value="SA1362/YqhP-like"/>
</dbReference>
<feature type="region of interest" description="Disordered" evidence="1">
    <location>
        <begin position="68"/>
        <end position="112"/>
    </location>
</feature>
<dbReference type="EMBL" id="BMFV01000008">
    <property type="protein sequence ID" value="GGH79594.1"/>
    <property type="molecule type" value="Genomic_DNA"/>
</dbReference>
<organism evidence="3 4">
    <name type="scientific">Pullulanibacillus pueri</name>
    <dbReference type="NCBI Taxonomy" id="1437324"/>
    <lineage>
        <taxon>Bacteria</taxon>
        <taxon>Bacillati</taxon>
        <taxon>Bacillota</taxon>
        <taxon>Bacilli</taxon>
        <taxon>Bacillales</taxon>
        <taxon>Sporolactobacillaceae</taxon>
        <taxon>Pullulanibacillus</taxon>
    </lineage>
</organism>
<reference evidence="3" key="1">
    <citation type="journal article" date="2014" name="Int. J. Syst. Evol. Microbiol.">
        <title>Complete genome sequence of Corynebacterium casei LMG S-19264T (=DSM 44701T), isolated from a smear-ripened cheese.</title>
        <authorList>
            <consortium name="US DOE Joint Genome Institute (JGI-PGF)"/>
            <person name="Walter F."/>
            <person name="Albersmeier A."/>
            <person name="Kalinowski J."/>
            <person name="Ruckert C."/>
        </authorList>
    </citation>
    <scope>NUCLEOTIDE SEQUENCE</scope>
    <source>
        <strain evidence="3">CGMCC 1.12777</strain>
    </source>
</reference>
<protein>
    <submittedName>
        <fullName evidence="3">Uncharacterized protein</fullName>
    </submittedName>
</protein>
<dbReference type="Proteomes" id="UP000656813">
    <property type="component" value="Unassembled WGS sequence"/>
</dbReference>
<keyword evidence="2" id="KW-0812">Transmembrane</keyword>
<evidence type="ECO:0000256" key="1">
    <source>
        <dbReference type="SAM" id="MobiDB-lite"/>
    </source>
</evidence>
<feature type="compositionally biased region" description="Polar residues" evidence="1">
    <location>
        <begin position="91"/>
        <end position="104"/>
    </location>
</feature>